<feature type="region of interest" description="Disordered" evidence="1">
    <location>
        <begin position="1"/>
        <end position="23"/>
    </location>
</feature>
<name>A0A6A6BT02_9PEZI</name>
<evidence type="ECO:0000256" key="1">
    <source>
        <dbReference type="SAM" id="MobiDB-lite"/>
    </source>
</evidence>
<protein>
    <submittedName>
        <fullName evidence="2">Uncharacterized protein</fullName>
    </submittedName>
</protein>
<dbReference type="Proteomes" id="UP000799438">
    <property type="component" value="Unassembled WGS sequence"/>
</dbReference>
<dbReference type="EMBL" id="ML995476">
    <property type="protein sequence ID" value="KAF2146374.1"/>
    <property type="molecule type" value="Genomic_DNA"/>
</dbReference>
<evidence type="ECO:0000313" key="3">
    <source>
        <dbReference type="Proteomes" id="UP000799438"/>
    </source>
</evidence>
<proteinExistence type="predicted"/>
<keyword evidence="3" id="KW-1185">Reference proteome</keyword>
<dbReference type="GeneID" id="54297303"/>
<accession>A0A6A6BT02</accession>
<evidence type="ECO:0000313" key="2">
    <source>
        <dbReference type="EMBL" id="KAF2146374.1"/>
    </source>
</evidence>
<reference evidence="2" key="1">
    <citation type="journal article" date="2020" name="Stud. Mycol.">
        <title>101 Dothideomycetes genomes: a test case for predicting lifestyles and emergence of pathogens.</title>
        <authorList>
            <person name="Haridas S."/>
            <person name="Albert R."/>
            <person name="Binder M."/>
            <person name="Bloem J."/>
            <person name="Labutti K."/>
            <person name="Salamov A."/>
            <person name="Andreopoulos B."/>
            <person name="Baker S."/>
            <person name="Barry K."/>
            <person name="Bills G."/>
            <person name="Bluhm B."/>
            <person name="Cannon C."/>
            <person name="Castanera R."/>
            <person name="Culley D."/>
            <person name="Daum C."/>
            <person name="Ezra D."/>
            <person name="Gonzalez J."/>
            <person name="Henrissat B."/>
            <person name="Kuo A."/>
            <person name="Liang C."/>
            <person name="Lipzen A."/>
            <person name="Lutzoni F."/>
            <person name="Magnuson J."/>
            <person name="Mondo S."/>
            <person name="Nolan M."/>
            <person name="Ohm R."/>
            <person name="Pangilinan J."/>
            <person name="Park H.-J."/>
            <person name="Ramirez L."/>
            <person name="Alfaro M."/>
            <person name="Sun H."/>
            <person name="Tritt A."/>
            <person name="Yoshinaga Y."/>
            <person name="Zwiers L.-H."/>
            <person name="Turgeon B."/>
            <person name="Goodwin S."/>
            <person name="Spatafora J."/>
            <person name="Crous P."/>
            <person name="Grigoriev I."/>
        </authorList>
    </citation>
    <scope>NUCLEOTIDE SEQUENCE</scope>
    <source>
        <strain evidence="2">CBS 121167</strain>
    </source>
</reference>
<dbReference type="RefSeq" id="XP_033402083.1">
    <property type="nucleotide sequence ID" value="XM_033539807.1"/>
</dbReference>
<dbReference type="AlphaFoldDB" id="A0A6A6BT02"/>
<organism evidence="2 3">
    <name type="scientific">Aplosporella prunicola CBS 121167</name>
    <dbReference type="NCBI Taxonomy" id="1176127"/>
    <lineage>
        <taxon>Eukaryota</taxon>
        <taxon>Fungi</taxon>
        <taxon>Dikarya</taxon>
        <taxon>Ascomycota</taxon>
        <taxon>Pezizomycotina</taxon>
        <taxon>Dothideomycetes</taxon>
        <taxon>Dothideomycetes incertae sedis</taxon>
        <taxon>Botryosphaeriales</taxon>
        <taxon>Aplosporellaceae</taxon>
        <taxon>Aplosporella</taxon>
    </lineage>
</organism>
<sequence>MHHMRAPTPYRGLPVPSSKSPALHRKPRFSLRLALAAAAKAARTRGSAGHLPFVSTPFQLSLASFGNPTRA</sequence>
<gene>
    <name evidence="2" type="ORF">K452DRAFT_283646</name>
</gene>